<protein>
    <submittedName>
        <fullName evidence="2">ATP-binding protein</fullName>
    </submittedName>
</protein>
<feature type="region of interest" description="Disordered" evidence="1">
    <location>
        <begin position="1"/>
        <end position="37"/>
    </location>
</feature>
<evidence type="ECO:0000313" key="2">
    <source>
        <dbReference type="EMBL" id="MFC4555302.1"/>
    </source>
</evidence>
<gene>
    <name evidence="2" type="ORF">ACFO3F_08580</name>
</gene>
<feature type="compositionally biased region" description="Basic and acidic residues" evidence="1">
    <location>
        <begin position="27"/>
        <end position="37"/>
    </location>
</feature>
<evidence type="ECO:0000256" key="1">
    <source>
        <dbReference type="SAM" id="MobiDB-lite"/>
    </source>
</evidence>
<dbReference type="RefSeq" id="WP_127572829.1">
    <property type="nucleotide sequence ID" value="NZ_CP033325.1"/>
</dbReference>
<dbReference type="Proteomes" id="UP001595955">
    <property type="component" value="Unassembled WGS sequence"/>
</dbReference>
<reference evidence="3" key="1">
    <citation type="journal article" date="2019" name="Int. J. Syst. Evol. Microbiol.">
        <title>The Global Catalogue of Microorganisms (GCM) 10K type strain sequencing project: providing services to taxonomists for standard genome sequencing and annotation.</title>
        <authorList>
            <consortium name="The Broad Institute Genomics Platform"/>
            <consortium name="The Broad Institute Genome Sequencing Center for Infectious Disease"/>
            <person name="Wu L."/>
            <person name="Ma J."/>
        </authorList>
    </citation>
    <scope>NUCLEOTIDE SEQUENCE [LARGE SCALE GENOMIC DNA]</scope>
    <source>
        <strain evidence="3">JCM 3369</strain>
    </source>
</reference>
<comment type="caution">
    <text evidence="2">The sequence shown here is derived from an EMBL/GenBank/DDBJ whole genome shotgun (WGS) entry which is preliminary data.</text>
</comment>
<dbReference type="InterPro" id="IPR036890">
    <property type="entry name" value="HATPase_C_sf"/>
</dbReference>
<keyword evidence="2" id="KW-0067">ATP-binding</keyword>
<proteinExistence type="predicted"/>
<keyword evidence="3" id="KW-1185">Reference proteome</keyword>
<organism evidence="2 3">
    <name type="scientific">Georgenia faecalis</name>
    <dbReference type="NCBI Taxonomy" id="2483799"/>
    <lineage>
        <taxon>Bacteria</taxon>
        <taxon>Bacillati</taxon>
        <taxon>Actinomycetota</taxon>
        <taxon>Actinomycetes</taxon>
        <taxon>Micrococcales</taxon>
        <taxon>Bogoriellaceae</taxon>
        <taxon>Georgenia</taxon>
    </lineage>
</organism>
<dbReference type="EMBL" id="JBHSGF010000005">
    <property type="protein sequence ID" value="MFC4555302.1"/>
    <property type="molecule type" value="Genomic_DNA"/>
</dbReference>
<accession>A0ABV9D959</accession>
<dbReference type="Gene3D" id="3.30.565.10">
    <property type="entry name" value="Histidine kinase-like ATPase, C-terminal domain"/>
    <property type="match status" value="1"/>
</dbReference>
<name>A0ABV9D959_9MICO</name>
<dbReference type="GO" id="GO:0005524">
    <property type="term" value="F:ATP binding"/>
    <property type="evidence" value="ECO:0007669"/>
    <property type="project" value="UniProtKB-KW"/>
</dbReference>
<sequence>MADQPERPQLRLLDGGRSATDPPVALDHLELPTERSAPRTARRWAALVAARHGITGFENQTVELLTGELVGLAVLNSAPGTAVRLEVLTTAGVVEVSAHHAPGDAHDPPSPLEAEEWGTALLRALSTDCGIEESDGGCRTSWFQLAVPG</sequence>
<evidence type="ECO:0000313" key="3">
    <source>
        <dbReference type="Proteomes" id="UP001595955"/>
    </source>
</evidence>
<keyword evidence="2" id="KW-0547">Nucleotide-binding</keyword>